<dbReference type="PIRSF" id="PIRSF012337">
    <property type="entry name" value="gp45"/>
    <property type="match status" value="1"/>
</dbReference>
<dbReference type="RefSeq" id="WP_099183157.1">
    <property type="nucleotide sequence ID" value="NZ_BAQW01000010.1"/>
</dbReference>
<feature type="compositionally biased region" description="Polar residues" evidence="1">
    <location>
        <begin position="198"/>
        <end position="207"/>
    </location>
</feature>
<feature type="compositionally biased region" description="Polar residues" evidence="1">
    <location>
        <begin position="176"/>
        <end position="189"/>
    </location>
</feature>
<dbReference type="InterPro" id="IPR053861">
    <property type="entry name" value="Phage_Mu_Gp45_N"/>
</dbReference>
<evidence type="ECO:0000313" key="4">
    <source>
        <dbReference type="Proteomes" id="UP001061070"/>
    </source>
</evidence>
<dbReference type="NCBIfam" id="TIGR01644">
    <property type="entry name" value="phage_P2_V"/>
    <property type="match status" value="1"/>
</dbReference>
<sequence length="207" mass="22330">MSSEYNYSHLSGDHIKSLQNQVIQIVKSGTTITHTKFDPNQKIYVTQNSSFSNQVIQNHPHVQHYGFCSVPLAGSKSIVLGMAGSNTNNAIIASHDERYQPQDLIAGEVALHDYQGQGIQLKQNQAINITGHKTITVFIGSNTQMIITDGNIEITGNVQIDKDVTINGNLHVKGSITSDGDVTAQGTSVHTHTHTTTDKGSPTSAPN</sequence>
<proteinExistence type="predicted"/>
<dbReference type="Pfam" id="PF06890">
    <property type="entry name" value="Phage_Mu_Gp45"/>
    <property type="match status" value="1"/>
</dbReference>
<evidence type="ECO:0000313" key="3">
    <source>
        <dbReference type="EMBL" id="GBR14141.1"/>
    </source>
</evidence>
<name>A0ABQ0QCX6_9PROT</name>
<reference evidence="3" key="1">
    <citation type="submission" date="2013-04" db="EMBL/GenBank/DDBJ databases">
        <title>The genome sequencing project of 58 acetic acid bacteria.</title>
        <authorList>
            <person name="Okamoto-Kainuma A."/>
            <person name="Ishikawa M."/>
            <person name="Umino S."/>
            <person name="Koizumi Y."/>
            <person name="Shiwa Y."/>
            <person name="Yoshikawa H."/>
            <person name="Matsutani M."/>
            <person name="Matsushita K."/>
        </authorList>
    </citation>
    <scope>NUCLEOTIDE SEQUENCE</scope>
    <source>
        <strain evidence="3">NRIC 0228</strain>
    </source>
</reference>
<accession>A0ABQ0QCX6</accession>
<keyword evidence="4" id="KW-1185">Reference proteome</keyword>
<dbReference type="InterPro" id="IPR013046">
    <property type="entry name" value="GpV/Gp45"/>
</dbReference>
<evidence type="ECO:0000256" key="1">
    <source>
        <dbReference type="SAM" id="MobiDB-lite"/>
    </source>
</evidence>
<protein>
    <submittedName>
        <fullName evidence="3">Mu-like prophage protein gp45</fullName>
    </submittedName>
</protein>
<dbReference type="InterPro" id="IPR014462">
    <property type="entry name" value="Phage_Mu_Gp45"/>
</dbReference>
<organism evidence="3 4">
    <name type="scientific">Gluconobacter frateurii NRIC 0228</name>
    <dbReference type="NCBI Taxonomy" id="1307946"/>
    <lineage>
        <taxon>Bacteria</taxon>
        <taxon>Pseudomonadati</taxon>
        <taxon>Pseudomonadota</taxon>
        <taxon>Alphaproteobacteria</taxon>
        <taxon>Acetobacterales</taxon>
        <taxon>Acetobacteraceae</taxon>
        <taxon>Gluconobacter</taxon>
    </lineage>
</organism>
<dbReference type="Gene3D" id="6.20.170.10">
    <property type="match status" value="1"/>
</dbReference>
<dbReference type="Proteomes" id="UP001061070">
    <property type="component" value="Unassembled WGS sequence"/>
</dbReference>
<dbReference type="EMBL" id="BAQW01000010">
    <property type="protein sequence ID" value="GBR14141.1"/>
    <property type="molecule type" value="Genomic_DNA"/>
</dbReference>
<feature type="domain" description="Bacteriophage Mu Gp45 N-terminal" evidence="2">
    <location>
        <begin position="46"/>
        <end position="98"/>
    </location>
</feature>
<comment type="caution">
    <text evidence="3">The sequence shown here is derived from an EMBL/GenBank/DDBJ whole genome shotgun (WGS) entry which is preliminary data.</text>
</comment>
<feature type="region of interest" description="Disordered" evidence="1">
    <location>
        <begin position="176"/>
        <end position="207"/>
    </location>
</feature>
<gene>
    <name evidence="3" type="ORF">AA0228_2185</name>
</gene>
<evidence type="ECO:0000259" key="2">
    <source>
        <dbReference type="Pfam" id="PF06890"/>
    </source>
</evidence>